<dbReference type="GO" id="GO:0008360">
    <property type="term" value="P:regulation of cell shape"/>
    <property type="evidence" value="ECO:0007669"/>
    <property type="project" value="UniProtKB-UniRule"/>
</dbReference>
<feature type="binding site" evidence="6">
    <location>
        <begin position="158"/>
        <end position="160"/>
    </location>
    <ligand>
        <name>ATP</name>
        <dbReference type="ChEBI" id="CHEBI:30616"/>
    </ligand>
</feature>
<dbReference type="Gene3D" id="3.30.420.40">
    <property type="match status" value="2"/>
</dbReference>
<feature type="binding site" evidence="6">
    <location>
        <begin position="286"/>
        <end position="289"/>
    </location>
    <ligand>
        <name>ATP</name>
        <dbReference type="ChEBI" id="CHEBI:30616"/>
    </ligand>
</feature>
<evidence type="ECO:0000256" key="5">
    <source>
        <dbReference type="ARBA" id="ARBA00023458"/>
    </source>
</evidence>
<name>A0A916VES6_9FIRM</name>
<dbReference type="PRINTS" id="PR01652">
    <property type="entry name" value="SHAPEPROTEIN"/>
</dbReference>
<keyword evidence="8" id="KW-1185">Reference proteome</keyword>
<dbReference type="InterPro" id="IPR056546">
    <property type="entry name" value="MreB_MamK-like"/>
</dbReference>
<comment type="subcellular location">
    <subcellularLocation>
        <location evidence="6">Cytoplasm</location>
    </subcellularLocation>
    <text evidence="6">Membrane-associated.</text>
</comment>
<dbReference type="InterPro" id="IPR004753">
    <property type="entry name" value="MreB"/>
</dbReference>
<dbReference type="RefSeq" id="WP_201311837.1">
    <property type="nucleotide sequence ID" value="NZ_BLYI01000059.1"/>
</dbReference>
<dbReference type="PANTHER" id="PTHR42749:SF1">
    <property type="entry name" value="CELL SHAPE-DETERMINING PROTEIN MREB"/>
    <property type="match status" value="1"/>
</dbReference>
<comment type="caution">
    <text evidence="6">Lacks conserved residue(s) required for the propagation of feature annotation.</text>
</comment>
<reference evidence="7" key="1">
    <citation type="submission" date="2020-06" db="EMBL/GenBank/DDBJ databases">
        <title>Characterization of fructooligosaccharide metabolism and fructooligosaccharide-degrading enzymes in human commensal butyrate producers.</title>
        <authorList>
            <person name="Tanno H."/>
            <person name="Fujii T."/>
            <person name="Hirano K."/>
            <person name="Maeno S."/>
            <person name="Tonozuka T."/>
            <person name="Sakamoto M."/>
            <person name="Ohkuma M."/>
            <person name="Tochio T."/>
            <person name="Endo A."/>
        </authorList>
    </citation>
    <scope>NUCLEOTIDE SEQUENCE</scope>
    <source>
        <strain evidence="7">JCM 17466</strain>
    </source>
</reference>
<protein>
    <recommendedName>
        <fullName evidence="6">Cell shape-determining protein MreB</fullName>
    </recommendedName>
</protein>
<dbReference type="CDD" id="cd10225">
    <property type="entry name" value="ASKHA_NBD_MreB-like"/>
    <property type="match status" value="1"/>
</dbReference>
<keyword evidence="1 6" id="KW-0963">Cytoplasm</keyword>
<dbReference type="EMBL" id="BLYI01000059">
    <property type="protein sequence ID" value="GFO86167.1"/>
    <property type="molecule type" value="Genomic_DNA"/>
</dbReference>
<evidence type="ECO:0000256" key="6">
    <source>
        <dbReference type="HAMAP-Rule" id="MF_02207"/>
    </source>
</evidence>
<comment type="subunit">
    <text evidence="6">Forms polymers.</text>
</comment>
<dbReference type="GO" id="GO:0005737">
    <property type="term" value="C:cytoplasm"/>
    <property type="evidence" value="ECO:0007669"/>
    <property type="project" value="UniProtKB-SubCell"/>
</dbReference>
<dbReference type="GO" id="GO:0005524">
    <property type="term" value="F:ATP binding"/>
    <property type="evidence" value="ECO:0007669"/>
    <property type="project" value="UniProtKB-KW"/>
</dbReference>
<comment type="similarity">
    <text evidence="5 6">Belongs to the FtsA/MreB family.</text>
</comment>
<dbReference type="SUPFAM" id="SSF53067">
    <property type="entry name" value="Actin-like ATPase domain"/>
    <property type="match status" value="2"/>
</dbReference>
<dbReference type="Proteomes" id="UP000613208">
    <property type="component" value="Unassembled WGS sequence"/>
</dbReference>
<keyword evidence="2 6" id="KW-0547">Nucleotide-binding</keyword>
<keyword evidence="4 6" id="KW-0133">Cell shape</keyword>
<accession>A0A916VES6</accession>
<keyword evidence="3 6" id="KW-0067">ATP-binding</keyword>
<dbReference type="NCBIfam" id="NF010539">
    <property type="entry name" value="PRK13927.1"/>
    <property type="match status" value="1"/>
</dbReference>
<gene>
    <name evidence="7" type="primary">mreB1</name>
    <name evidence="6" type="synonym">mreB</name>
    <name evidence="7" type="ORF">ANBU17_25140</name>
</gene>
<evidence type="ECO:0000256" key="3">
    <source>
        <dbReference type="ARBA" id="ARBA00022840"/>
    </source>
</evidence>
<dbReference type="InterPro" id="IPR043129">
    <property type="entry name" value="ATPase_NBD"/>
</dbReference>
<feature type="binding site" evidence="6">
    <location>
        <begin position="206"/>
        <end position="209"/>
    </location>
    <ligand>
        <name>ATP</name>
        <dbReference type="ChEBI" id="CHEBI:30616"/>
    </ligand>
</feature>
<evidence type="ECO:0000313" key="8">
    <source>
        <dbReference type="Proteomes" id="UP000613208"/>
    </source>
</evidence>
<proteinExistence type="inferred from homology"/>
<dbReference type="GO" id="GO:0000902">
    <property type="term" value="P:cell morphogenesis"/>
    <property type="evidence" value="ECO:0007669"/>
    <property type="project" value="InterPro"/>
</dbReference>
<evidence type="ECO:0000313" key="7">
    <source>
        <dbReference type="EMBL" id="GFO86167.1"/>
    </source>
</evidence>
<evidence type="ECO:0000256" key="4">
    <source>
        <dbReference type="ARBA" id="ARBA00022960"/>
    </source>
</evidence>
<comment type="caution">
    <text evidence="7">The sequence shown here is derived from an EMBL/GenBank/DDBJ whole genome shotgun (WGS) entry which is preliminary data.</text>
</comment>
<evidence type="ECO:0000256" key="2">
    <source>
        <dbReference type="ARBA" id="ARBA00022741"/>
    </source>
</evidence>
<evidence type="ECO:0000256" key="1">
    <source>
        <dbReference type="ARBA" id="ARBA00022490"/>
    </source>
</evidence>
<dbReference type="PANTHER" id="PTHR42749">
    <property type="entry name" value="CELL SHAPE-DETERMINING PROTEIN MREB"/>
    <property type="match status" value="1"/>
</dbReference>
<sequence>MAVGTDIGIDLGTASVLVYVRGKGVVLKEPSVVAFDRDTNKIKAIGEEARLMLGRTPGNIVAVRPLRQGVISDYTVTEKMLSYFINRTVGKSLFGRKPRISVCVPSGATEVEKKAVEDATYQAGAREVSIIEEPVAAAIGAGIDISKPCGNMIVDIGGGTADIAVISLGGVVVSSSIKVAGDDFDEAIVRFMRKKHNLLIGERTAEEIKINVGTVYKRPENLTMDVRGRNLVTGLPKTVTVTSEETEEALREPAYQIVDAVHNVLERTPPELAADISDRGIVLTGGGSLIQGLEELIEEKTGINTMTAEDPLTAVAIGTGKYIEFLAGEDKKKK</sequence>
<organism evidence="7 8">
    <name type="scientific">Anaerostipes butyraticus</name>
    <dbReference type="NCBI Taxonomy" id="645466"/>
    <lineage>
        <taxon>Bacteria</taxon>
        <taxon>Bacillati</taxon>
        <taxon>Bacillota</taxon>
        <taxon>Clostridia</taxon>
        <taxon>Lachnospirales</taxon>
        <taxon>Lachnospiraceae</taxon>
        <taxon>Anaerostipes</taxon>
    </lineage>
</organism>
<dbReference type="Pfam" id="PF06723">
    <property type="entry name" value="MreB_Mbl"/>
    <property type="match status" value="1"/>
</dbReference>
<dbReference type="HAMAP" id="MF_02207">
    <property type="entry name" value="MreB"/>
    <property type="match status" value="1"/>
</dbReference>
<dbReference type="NCBIfam" id="TIGR00904">
    <property type="entry name" value="mreB"/>
    <property type="match status" value="1"/>
</dbReference>
<comment type="function">
    <text evidence="6">Forms membrane-associated dynamic filaments that are essential for cell shape determination. Acts by regulating cell wall synthesis and cell elongation, and thus cell shape. A feedback loop between cell geometry and MreB localization may maintain elongated cell shape by targeting cell wall growth to regions of negative cell wall curvature.</text>
</comment>
<dbReference type="AlphaFoldDB" id="A0A916VES6"/>